<reference evidence="3" key="1">
    <citation type="submission" date="2020-02" db="EMBL/GenBank/DDBJ databases">
        <authorList>
            <person name="Meier V. D."/>
        </authorList>
    </citation>
    <scope>NUCLEOTIDE SEQUENCE</scope>
    <source>
        <strain evidence="3">AVDCRST_MAG32</strain>
    </source>
</reference>
<dbReference type="Gene3D" id="3.90.550.10">
    <property type="entry name" value="Spore Coat Polysaccharide Biosynthesis Protein SpsA, Chain A"/>
    <property type="match status" value="1"/>
</dbReference>
<protein>
    <submittedName>
        <fullName evidence="3">Glycosyl transferase, group 2 family</fullName>
    </submittedName>
</protein>
<dbReference type="EMBL" id="CADCUM010000023">
    <property type="protein sequence ID" value="CAA9369542.1"/>
    <property type="molecule type" value="Genomic_DNA"/>
</dbReference>
<evidence type="ECO:0000256" key="1">
    <source>
        <dbReference type="ARBA" id="ARBA00006739"/>
    </source>
</evidence>
<dbReference type="InterPro" id="IPR029044">
    <property type="entry name" value="Nucleotide-diphossugar_trans"/>
</dbReference>
<keyword evidence="3" id="KW-0808">Transferase</keyword>
<name>A0A6J4MXT2_9ACTN</name>
<accession>A0A6J4MXT2</accession>
<dbReference type="CDD" id="cd02440">
    <property type="entry name" value="AdoMet_MTases"/>
    <property type="match status" value="1"/>
</dbReference>
<dbReference type="InterPro" id="IPR001173">
    <property type="entry name" value="Glyco_trans_2-like"/>
</dbReference>
<dbReference type="GO" id="GO:0016740">
    <property type="term" value="F:transferase activity"/>
    <property type="evidence" value="ECO:0007669"/>
    <property type="project" value="UniProtKB-KW"/>
</dbReference>
<dbReference type="CDD" id="cd04179">
    <property type="entry name" value="DPM_DPG-synthase_like"/>
    <property type="match status" value="1"/>
</dbReference>
<proteinExistence type="inferred from homology"/>
<dbReference type="PANTHER" id="PTHR48090:SF7">
    <property type="entry name" value="RFBJ PROTEIN"/>
    <property type="match status" value="1"/>
</dbReference>
<dbReference type="InterPro" id="IPR050256">
    <property type="entry name" value="Glycosyltransferase_2"/>
</dbReference>
<dbReference type="AlphaFoldDB" id="A0A6J4MXT2"/>
<gene>
    <name evidence="3" type="ORF">AVDCRST_MAG32-476</name>
</gene>
<dbReference type="Gene3D" id="3.40.50.150">
    <property type="entry name" value="Vaccinia Virus protein VP39"/>
    <property type="match status" value="1"/>
</dbReference>
<dbReference type="InterPro" id="IPR029063">
    <property type="entry name" value="SAM-dependent_MTases_sf"/>
</dbReference>
<sequence>MSALTHAGDAARPRVGVLVVAYNAASTLERTLSRLPESFASSVDHVMVCDDASIDDTYEIGLRFKDRAQFPITVVKHERNLGYGGNQKAGYRWAIDHGLDVVVLLHGDGQYAPECIEDLVAPLVSGEADAVFGSRMLEKGGARAGGMPAYKYVGNRVLTGFQNVVTGQRLSEWHSGYRAYRTDSLADLDLASYSDGFDFDTEIILGLIRAGKRIVEVPIPTYYGDEICYVNGLQYAKDVSVDVLRHWAAGRGFGGGVASEETEHYALKATGSHGVLLEWLARSKPSRVLDAGCFDGRFAQLTRSLGHHVTGLDRHKFDGVADRVDAFIEADLNQPLPASVGAEYDIVVAGDILEHVVEP</sequence>
<dbReference type="SUPFAM" id="SSF53335">
    <property type="entry name" value="S-adenosyl-L-methionine-dependent methyltransferases"/>
    <property type="match status" value="1"/>
</dbReference>
<organism evidence="3">
    <name type="scientific">uncultured Nocardioides sp</name>
    <dbReference type="NCBI Taxonomy" id="198441"/>
    <lineage>
        <taxon>Bacteria</taxon>
        <taxon>Bacillati</taxon>
        <taxon>Actinomycetota</taxon>
        <taxon>Actinomycetes</taxon>
        <taxon>Propionibacteriales</taxon>
        <taxon>Nocardioidaceae</taxon>
        <taxon>Nocardioides</taxon>
        <taxon>environmental samples</taxon>
    </lineage>
</organism>
<evidence type="ECO:0000259" key="2">
    <source>
        <dbReference type="Pfam" id="PF00535"/>
    </source>
</evidence>
<dbReference type="PANTHER" id="PTHR48090">
    <property type="entry name" value="UNDECAPRENYL-PHOSPHATE 4-DEOXY-4-FORMAMIDO-L-ARABINOSE TRANSFERASE-RELATED"/>
    <property type="match status" value="1"/>
</dbReference>
<feature type="non-terminal residue" evidence="3">
    <location>
        <position position="359"/>
    </location>
</feature>
<evidence type="ECO:0000313" key="3">
    <source>
        <dbReference type="EMBL" id="CAA9369542.1"/>
    </source>
</evidence>
<comment type="similarity">
    <text evidence="1">Belongs to the glycosyltransferase 2 family.</text>
</comment>
<dbReference type="Pfam" id="PF00535">
    <property type="entry name" value="Glycos_transf_2"/>
    <property type="match status" value="1"/>
</dbReference>
<feature type="domain" description="Glycosyltransferase 2-like" evidence="2">
    <location>
        <begin position="17"/>
        <end position="185"/>
    </location>
</feature>
<dbReference type="SUPFAM" id="SSF53448">
    <property type="entry name" value="Nucleotide-diphospho-sugar transferases"/>
    <property type="match status" value="1"/>
</dbReference>